<sequence>MSAAAASSSAATSVRLAKRQLRKHMAQTLASLRPQDVVAQSKLVAEQVLNSQTYAQSNAISVYVNMDVGEVVTDHICRRILRDGKRLYVPLFASPSTPVAVPSSPTPTSTPMPVASPATQVTFAQDMVMLHLLDEQDYELMATNKWGIREPMLTYPDGSRRQSALDPASATTTPLDLILAPGVAFDNSAARLGHGKGYYDRYLAQAFAYAEDHNIKNTPVTVALALREQILPRGQHVPTDEQDRVLDAIITPDGCILPPDSPTSRWQP</sequence>
<dbReference type="GO" id="GO:0005739">
    <property type="term" value="C:mitochondrion"/>
    <property type="evidence" value="ECO:0007669"/>
    <property type="project" value="TreeGrafter"/>
</dbReference>
<gene>
    <name evidence="6" type="ORF">BCV70DRAFT_200458</name>
</gene>
<evidence type="ECO:0000256" key="1">
    <source>
        <dbReference type="ARBA" id="ARBA00010638"/>
    </source>
</evidence>
<dbReference type="Gene3D" id="3.40.50.10420">
    <property type="entry name" value="NagB/RpiA/CoA transferase-like"/>
    <property type="match status" value="1"/>
</dbReference>
<dbReference type="GO" id="GO:0030272">
    <property type="term" value="F:5-formyltetrahydrofolate cyclo-ligase activity"/>
    <property type="evidence" value="ECO:0007669"/>
    <property type="project" value="UniProtKB-EC"/>
</dbReference>
<protein>
    <recommendedName>
        <fullName evidence="5">5-formyltetrahydrofolate cyclo-ligase</fullName>
        <ecNumber evidence="5">6.3.3.2</ecNumber>
    </recommendedName>
</protein>
<evidence type="ECO:0000313" key="6">
    <source>
        <dbReference type="EMBL" id="PWZ00300.1"/>
    </source>
</evidence>
<keyword evidence="7" id="KW-1185">Reference proteome</keyword>
<dbReference type="GO" id="GO:0009396">
    <property type="term" value="P:folic acid-containing compound biosynthetic process"/>
    <property type="evidence" value="ECO:0007669"/>
    <property type="project" value="TreeGrafter"/>
</dbReference>
<dbReference type="SUPFAM" id="SSF100950">
    <property type="entry name" value="NagB/RpiA/CoA transferase-like"/>
    <property type="match status" value="1"/>
</dbReference>
<evidence type="ECO:0000256" key="2">
    <source>
        <dbReference type="ARBA" id="ARBA00022741"/>
    </source>
</evidence>
<dbReference type="Pfam" id="PF01812">
    <property type="entry name" value="5-FTHF_cyc-lig"/>
    <property type="match status" value="1"/>
</dbReference>
<evidence type="ECO:0000313" key="7">
    <source>
        <dbReference type="Proteomes" id="UP000246740"/>
    </source>
</evidence>
<dbReference type="EMBL" id="KZ819193">
    <property type="protein sequence ID" value="PWZ00300.1"/>
    <property type="molecule type" value="Genomic_DNA"/>
</dbReference>
<dbReference type="OrthoDB" id="2015992at2759"/>
<accession>A0A317XQY3</accession>
<dbReference type="PANTHER" id="PTHR23407">
    <property type="entry name" value="ATPASE INHIBITOR/5-FORMYLTETRAHYDROFOLATE CYCLO-LIGASE"/>
    <property type="match status" value="1"/>
</dbReference>
<dbReference type="InParanoid" id="A0A317XQY3"/>
<reference evidence="6 7" key="1">
    <citation type="journal article" date="2018" name="Mol. Biol. Evol.">
        <title>Broad Genomic Sampling Reveals a Smut Pathogenic Ancestry of the Fungal Clade Ustilaginomycotina.</title>
        <authorList>
            <person name="Kijpornyongpan T."/>
            <person name="Mondo S.J."/>
            <person name="Barry K."/>
            <person name="Sandor L."/>
            <person name="Lee J."/>
            <person name="Lipzen A."/>
            <person name="Pangilinan J."/>
            <person name="LaButti K."/>
            <person name="Hainaut M."/>
            <person name="Henrissat B."/>
            <person name="Grigoriev I.V."/>
            <person name="Spatafora J.W."/>
            <person name="Aime M.C."/>
        </authorList>
    </citation>
    <scope>NUCLEOTIDE SEQUENCE [LARGE SCALE GENOMIC DNA]</scope>
    <source>
        <strain evidence="6 7">MCA 3645</strain>
    </source>
</reference>
<keyword evidence="2" id="KW-0547">Nucleotide-binding</keyword>
<dbReference type="InterPro" id="IPR002698">
    <property type="entry name" value="FTHF_cligase"/>
</dbReference>
<comment type="catalytic activity">
    <reaction evidence="4">
        <text>(6S)-5-formyl-5,6,7,8-tetrahydrofolate + ATP = (6R)-5,10-methenyltetrahydrofolate + ADP + phosphate</text>
        <dbReference type="Rhea" id="RHEA:10488"/>
        <dbReference type="ChEBI" id="CHEBI:30616"/>
        <dbReference type="ChEBI" id="CHEBI:43474"/>
        <dbReference type="ChEBI" id="CHEBI:57455"/>
        <dbReference type="ChEBI" id="CHEBI:57457"/>
        <dbReference type="ChEBI" id="CHEBI:456216"/>
        <dbReference type="EC" id="6.3.3.2"/>
    </reaction>
</comment>
<organism evidence="6 7">
    <name type="scientific">Testicularia cyperi</name>
    <dbReference type="NCBI Taxonomy" id="1882483"/>
    <lineage>
        <taxon>Eukaryota</taxon>
        <taxon>Fungi</taxon>
        <taxon>Dikarya</taxon>
        <taxon>Basidiomycota</taxon>
        <taxon>Ustilaginomycotina</taxon>
        <taxon>Ustilaginomycetes</taxon>
        <taxon>Ustilaginales</taxon>
        <taxon>Anthracoideaceae</taxon>
        <taxon>Testicularia</taxon>
    </lineage>
</organism>
<dbReference type="PANTHER" id="PTHR23407:SF1">
    <property type="entry name" value="5-FORMYLTETRAHYDROFOLATE CYCLO-LIGASE"/>
    <property type="match status" value="1"/>
</dbReference>
<keyword evidence="6" id="KW-0436">Ligase</keyword>
<evidence type="ECO:0000256" key="4">
    <source>
        <dbReference type="ARBA" id="ARBA00036539"/>
    </source>
</evidence>
<dbReference type="GO" id="GO:0035999">
    <property type="term" value="P:tetrahydrofolate interconversion"/>
    <property type="evidence" value="ECO:0007669"/>
    <property type="project" value="TreeGrafter"/>
</dbReference>
<dbReference type="InterPro" id="IPR024185">
    <property type="entry name" value="FTHF_cligase-like_sf"/>
</dbReference>
<dbReference type="AlphaFoldDB" id="A0A317XQY3"/>
<comment type="similarity">
    <text evidence="1">Belongs to the 5-formyltetrahydrofolate cyclo-ligase family.</text>
</comment>
<name>A0A317XQY3_9BASI</name>
<dbReference type="Proteomes" id="UP000246740">
    <property type="component" value="Unassembled WGS sequence"/>
</dbReference>
<dbReference type="EC" id="6.3.3.2" evidence="5"/>
<dbReference type="GO" id="GO:0005524">
    <property type="term" value="F:ATP binding"/>
    <property type="evidence" value="ECO:0007669"/>
    <property type="project" value="UniProtKB-KW"/>
</dbReference>
<proteinExistence type="inferred from homology"/>
<evidence type="ECO:0000256" key="3">
    <source>
        <dbReference type="ARBA" id="ARBA00022840"/>
    </source>
</evidence>
<dbReference type="FunCoup" id="A0A317XQY3">
    <property type="interactions" value="156"/>
</dbReference>
<dbReference type="STRING" id="1882483.A0A317XQY3"/>
<dbReference type="InterPro" id="IPR037171">
    <property type="entry name" value="NagB/RpiA_transferase-like"/>
</dbReference>
<keyword evidence="3" id="KW-0067">ATP-binding</keyword>
<evidence type="ECO:0000256" key="5">
    <source>
        <dbReference type="ARBA" id="ARBA00038966"/>
    </source>
</evidence>